<feature type="compositionally biased region" description="Low complexity" evidence="1">
    <location>
        <begin position="150"/>
        <end position="238"/>
    </location>
</feature>
<feature type="signal peptide" evidence="2">
    <location>
        <begin position="1"/>
        <end position="17"/>
    </location>
</feature>
<sequence>MRASAVLLYLAASGASATHLLAARIPQTLAQRDTVGGWSLQTDTCPSNTQQCTHGCCPSSTTCQDPGTDQVSICCPSSSVCQGQFQASPKCADSSWNLWKGLNGNPFCCEPGKIGTYHYEDGVAGSCVDKDTNVPYSASAVQIGTGVGGTTSTASSSSASTSAPASTTTSSSSASATAASSTSAAAASTESSSASSTSGSSSSKSTGSSTHSHTSSGTPSSTSSKTSATSTGNSTGSAPESKPTNGSGRLPMFSTAALSVMIVGVAAALL</sequence>
<organism evidence="3 4">
    <name type="scientific">Xylona heveae (strain CBS 132557 / TC161)</name>
    <dbReference type="NCBI Taxonomy" id="1328760"/>
    <lineage>
        <taxon>Eukaryota</taxon>
        <taxon>Fungi</taxon>
        <taxon>Dikarya</taxon>
        <taxon>Ascomycota</taxon>
        <taxon>Pezizomycotina</taxon>
        <taxon>Xylonomycetes</taxon>
        <taxon>Xylonales</taxon>
        <taxon>Xylonaceae</taxon>
        <taxon>Xylona</taxon>
    </lineage>
</organism>
<protein>
    <submittedName>
        <fullName evidence="3">Uncharacterized protein</fullName>
    </submittedName>
</protein>
<evidence type="ECO:0000313" key="4">
    <source>
        <dbReference type="Proteomes" id="UP000076632"/>
    </source>
</evidence>
<dbReference type="EMBL" id="KV407455">
    <property type="protein sequence ID" value="KZF24964.1"/>
    <property type="molecule type" value="Genomic_DNA"/>
</dbReference>
<gene>
    <name evidence="3" type="ORF">L228DRAFT_243727</name>
</gene>
<evidence type="ECO:0000256" key="1">
    <source>
        <dbReference type="SAM" id="MobiDB-lite"/>
    </source>
</evidence>
<feature type="region of interest" description="Disordered" evidence="1">
    <location>
        <begin position="146"/>
        <end position="248"/>
    </location>
</feature>
<dbReference type="Proteomes" id="UP000076632">
    <property type="component" value="Unassembled WGS sequence"/>
</dbReference>
<feature type="chain" id="PRO_5007859298" evidence="2">
    <location>
        <begin position="18"/>
        <end position="270"/>
    </location>
</feature>
<dbReference type="OrthoDB" id="5424347at2759"/>
<dbReference type="OMA" id="GRRVEMQ"/>
<dbReference type="InParanoid" id="A0A165IJ32"/>
<evidence type="ECO:0000313" key="3">
    <source>
        <dbReference type="EMBL" id="KZF24964.1"/>
    </source>
</evidence>
<keyword evidence="4" id="KW-1185">Reference proteome</keyword>
<evidence type="ECO:0000256" key="2">
    <source>
        <dbReference type="SAM" id="SignalP"/>
    </source>
</evidence>
<name>A0A165IJ32_XYLHT</name>
<reference evidence="3 4" key="1">
    <citation type="journal article" date="2016" name="Fungal Biol.">
        <title>The genome of Xylona heveae provides a window into fungal endophytism.</title>
        <authorList>
            <person name="Gazis R."/>
            <person name="Kuo A."/>
            <person name="Riley R."/>
            <person name="LaButti K."/>
            <person name="Lipzen A."/>
            <person name="Lin J."/>
            <person name="Amirebrahimi M."/>
            <person name="Hesse C.N."/>
            <person name="Spatafora J.W."/>
            <person name="Henrissat B."/>
            <person name="Hainaut M."/>
            <person name="Grigoriev I.V."/>
            <person name="Hibbett D.S."/>
        </authorList>
    </citation>
    <scope>NUCLEOTIDE SEQUENCE [LARGE SCALE GENOMIC DNA]</scope>
    <source>
        <strain evidence="3 4">TC161</strain>
    </source>
</reference>
<dbReference type="STRING" id="1328760.A0A165IJ32"/>
<keyword evidence="2" id="KW-0732">Signal</keyword>
<dbReference type="GeneID" id="28896893"/>
<proteinExistence type="predicted"/>
<dbReference type="RefSeq" id="XP_018190519.1">
    <property type="nucleotide sequence ID" value="XM_018331756.1"/>
</dbReference>
<accession>A0A165IJ32</accession>
<dbReference type="AlphaFoldDB" id="A0A165IJ32"/>